<keyword evidence="2" id="KW-1185">Reference proteome</keyword>
<evidence type="ECO:0000313" key="1">
    <source>
        <dbReference type="EMBL" id="KZV82957.1"/>
    </source>
</evidence>
<sequence>MHNNTERSLSSRSTSSYYVQQYREFVATGNFDLYYVQEASRSIRVAINTASSSLSTMYNNTDYTSSSTAS</sequence>
<dbReference type="EMBL" id="KV426296">
    <property type="protein sequence ID" value="KZV82957.1"/>
    <property type="molecule type" value="Genomic_DNA"/>
</dbReference>
<dbReference type="AlphaFoldDB" id="A0A165CRG7"/>
<proteinExistence type="predicted"/>
<dbReference type="Proteomes" id="UP000077266">
    <property type="component" value="Unassembled WGS sequence"/>
</dbReference>
<name>A0A165CRG7_EXIGL</name>
<accession>A0A165CRG7</accession>
<protein>
    <submittedName>
        <fullName evidence="1">Uncharacterized protein</fullName>
    </submittedName>
</protein>
<dbReference type="InParanoid" id="A0A165CRG7"/>
<evidence type="ECO:0000313" key="2">
    <source>
        <dbReference type="Proteomes" id="UP000077266"/>
    </source>
</evidence>
<organism evidence="1 2">
    <name type="scientific">Exidia glandulosa HHB12029</name>
    <dbReference type="NCBI Taxonomy" id="1314781"/>
    <lineage>
        <taxon>Eukaryota</taxon>
        <taxon>Fungi</taxon>
        <taxon>Dikarya</taxon>
        <taxon>Basidiomycota</taxon>
        <taxon>Agaricomycotina</taxon>
        <taxon>Agaricomycetes</taxon>
        <taxon>Auriculariales</taxon>
        <taxon>Exidiaceae</taxon>
        <taxon>Exidia</taxon>
    </lineage>
</organism>
<reference evidence="1 2" key="1">
    <citation type="journal article" date="2016" name="Mol. Biol. Evol.">
        <title>Comparative Genomics of Early-Diverging Mushroom-Forming Fungi Provides Insights into the Origins of Lignocellulose Decay Capabilities.</title>
        <authorList>
            <person name="Nagy L.G."/>
            <person name="Riley R."/>
            <person name="Tritt A."/>
            <person name="Adam C."/>
            <person name="Daum C."/>
            <person name="Floudas D."/>
            <person name="Sun H."/>
            <person name="Yadav J.S."/>
            <person name="Pangilinan J."/>
            <person name="Larsson K.H."/>
            <person name="Matsuura K."/>
            <person name="Barry K."/>
            <person name="Labutti K."/>
            <person name="Kuo R."/>
            <person name="Ohm R.A."/>
            <person name="Bhattacharya S.S."/>
            <person name="Shirouzu T."/>
            <person name="Yoshinaga Y."/>
            <person name="Martin F.M."/>
            <person name="Grigoriev I.V."/>
            <person name="Hibbett D.S."/>
        </authorList>
    </citation>
    <scope>NUCLEOTIDE SEQUENCE [LARGE SCALE GENOMIC DNA]</scope>
    <source>
        <strain evidence="1 2">HHB12029</strain>
    </source>
</reference>
<gene>
    <name evidence="1" type="ORF">EXIGLDRAFT_331196</name>
</gene>